<gene>
    <name evidence="1" type="ORF">EO244_05085</name>
</gene>
<evidence type="ECO:0000313" key="1">
    <source>
        <dbReference type="EMBL" id="RXQ96302.1"/>
    </source>
</evidence>
<proteinExistence type="predicted"/>
<organism evidence="1 2">
    <name type="scientific">Ancylomarina salipaludis</name>
    <dbReference type="NCBI Taxonomy" id="2501299"/>
    <lineage>
        <taxon>Bacteria</taxon>
        <taxon>Pseudomonadati</taxon>
        <taxon>Bacteroidota</taxon>
        <taxon>Bacteroidia</taxon>
        <taxon>Marinilabiliales</taxon>
        <taxon>Marinifilaceae</taxon>
        <taxon>Ancylomarina</taxon>
    </lineage>
</organism>
<keyword evidence="2" id="KW-1185">Reference proteome</keyword>
<reference evidence="1 2" key="1">
    <citation type="submission" date="2019-01" db="EMBL/GenBank/DDBJ databases">
        <title>Ancylomarina salipaludis sp. nov., isolated from a salt marsh.</title>
        <authorList>
            <person name="Yoon J.-H."/>
        </authorList>
    </citation>
    <scope>NUCLEOTIDE SEQUENCE [LARGE SCALE GENOMIC DNA]</scope>
    <source>
        <strain evidence="1 2">SHSM-M15</strain>
    </source>
</reference>
<dbReference type="EMBL" id="SAXA01000003">
    <property type="protein sequence ID" value="RXQ96302.1"/>
    <property type="molecule type" value="Genomic_DNA"/>
</dbReference>
<name>A0A4V1N0D8_9BACT</name>
<comment type="caution">
    <text evidence="1">The sequence shown here is derived from an EMBL/GenBank/DDBJ whole genome shotgun (WGS) entry which is preliminary data.</text>
</comment>
<protein>
    <submittedName>
        <fullName evidence="1">Uncharacterized protein</fullName>
    </submittedName>
</protein>
<evidence type="ECO:0000313" key="2">
    <source>
        <dbReference type="Proteomes" id="UP000289703"/>
    </source>
</evidence>
<dbReference type="Proteomes" id="UP000289703">
    <property type="component" value="Unassembled WGS sequence"/>
</dbReference>
<sequence>MNVLSGANRVGLN</sequence>
<accession>A0A4V1N0D8</accession>